<reference evidence="8 9" key="1">
    <citation type="submission" date="2016-10" db="EMBL/GenBank/DDBJ databases">
        <authorList>
            <person name="de Groot N.N."/>
        </authorList>
    </citation>
    <scope>NUCLEOTIDE SEQUENCE [LARGE SCALE GENOMIC DNA]</scope>
    <source>
        <strain evidence="8 9">DSM 19073</strain>
    </source>
</reference>
<dbReference type="InterPro" id="IPR037185">
    <property type="entry name" value="EmrE-like"/>
</dbReference>
<evidence type="ECO:0000256" key="2">
    <source>
        <dbReference type="ARBA" id="ARBA00009853"/>
    </source>
</evidence>
<evidence type="ECO:0000256" key="3">
    <source>
        <dbReference type="ARBA" id="ARBA00022692"/>
    </source>
</evidence>
<feature type="transmembrane region" description="Helical" evidence="6">
    <location>
        <begin position="209"/>
        <end position="229"/>
    </location>
</feature>
<keyword evidence="4 6" id="KW-1133">Transmembrane helix</keyword>
<dbReference type="GO" id="GO:0016020">
    <property type="term" value="C:membrane"/>
    <property type="evidence" value="ECO:0007669"/>
    <property type="project" value="UniProtKB-SubCell"/>
</dbReference>
<keyword evidence="3 6" id="KW-0812">Transmembrane</keyword>
<comment type="subcellular location">
    <subcellularLocation>
        <location evidence="1">Membrane</location>
        <topology evidence="1">Multi-pass membrane protein</topology>
    </subcellularLocation>
</comment>
<evidence type="ECO:0000313" key="9">
    <source>
        <dbReference type="Proteomes" id="UP000199110"/>
    </source>
</evidence>
<comment type="similarity">
    <text evidence="2">Belongs to the drug/metabolite transporter (DMT) superfamily. 10 TMS drug/metabolite exporter (DME) (TC 2.A.7.3) family.</text>
</comment>
<feature type="transmembrane region" description="Helical" evidence="6">
    <location>
        <begin position="124"/>
        <end position="142"/>
    </location>
</feature>
<organism evidence="8 9">
    <name type="scientific">Jannaschia pohangensis</name>
    <dbReference type="NCBI Taxonomy" id="390807"/>
    <lineage>
        <taxon>Bacteria</taxon>
        <taxon>Pseudomonadati</taxon>
        <taxon>Pseudomonadota</taxon>
        <taxon>Alphaproteobacteria</taxon>
        <taxon>Rhodobacterales</taxon>
        <taxon>Roseobacteraceae</taxon>
        <taxon>Jannaschia</taxon>
    </lineage>
</organism>
<dbReference type="PANTHER" id="PTHR22911">
    <property type="entry name" value="ACYL-MALONYL CONDENSING ENZYME-RELATED"/>
    <property type="match status" value="1"/>
</dbReference>
<dbReference type="EMBL" id="FORA01000001">
    <property type="protein sequence ID" value="SFI23048.1"/>
    <property type="molecule type" value="Genomic_DNA"/>
</dbReference>
<evidence type="ECO:0000256" key="4">
    <source>
        <dbReference type="ARBA" id="ARBA00022989"/>
    </source>
</evidence>
<evidence type="ECO:0000256" key="5">
    <source>
        <dbReference type="ARBA" id="ARBA00023136"/>
    </source>
</evidence>
<dbReference type="SUPFAM" id="SSF103481">
    <property type="entry name" value="Multidrug resistance efflux transporter EmrE"/>
    <property type="match status" value="2"/>
</dbReference>
<evidence type="ECO:0000313" key="8">
    <source>
        <dbReference type="EMBL" id="SFI23048.1"/>
    </source>
</evidence>
<feature type="transmembrane region" description="Helical" evidence="6">
    <location>
        <begin position="241"/>
        <end position="257"/>
    </location>
</feature>
<feature type="transmembrane region" description="Helical" evidence="6">
    <location>
        <begin position="178"/>
        <end position="197"/>
    </location>
</feature>
<keyword evidence="9" id="KW-1185">Reference proteome</keyword>
<dbReference type="AlphaFoldDB" id="A0A1I3GHS6"/>
<dbReference type="InterPro" id="IPR000620">
    <property type="entry name" value="EamA_dom"/>
</dbReference>
<feature type="transmembrane region" description="Helical" evidence="6">
    <location>
        <begin position="99"/>
        <end position="117"/>
    </location>
</feature>
<feature type="transmembrane region" description="Helical" evidence="6">
    <location>
        <begin position="148"/>
        <end position="166"/>
    </location>
</feature>
<accession>A0A1I3GHS6</accession>
<keyword evidence="5 6" id="KW-0472">Membrane</keyword>
<evidence type="ECO:0000259" key="7">
    <source>
        <dbReference type="Pfam" id="PF00892"/>
    </source>
</evidence>
<name>A0A1I3GHS6_9RHOB</name>
<protein>
    <submittedName>
        <fullName evidence="8">EamA-like transporter family protein</fullName>
    </submittedName>
</protein>
<dbReference type="Pfam" id="PF00892">
    <property type="entry name" value="EamA"/>
    <property type="match status" value="1"/>
</dbReference>
<dbReference type="STRING" id="390807.SAMN04488095_0202"/>
<feature type="transmembrane region" description="Helical" evidence="6">
    <location>
        <begin position="263"/>
        <end position="281"/>
    </location>
</feature>
<dbReference type="OrthoDB" id="7165334at2"/>
<dbReference type="Proteomes" id="UP000199110">
    <property type="component" value="Unassembled WGS sequence"/>
</dbReference>
<feature type="transmembrane region" description="Helical" evidence="6">
    <location>
        <begin position="76"/>
        <end position="93"/>
    </location>
</feature>
<feature type="transmembrane region" description="Helical" evidence="6">
    <location>
        <begin position="37"/>
        <end position="55"/>
    </location>
</feature>
<gene>
    <name evidence="8" type="ORF">SAMN04488095_0202</name>
</gene>
<evidence type="ECO:0000256" key="1">
    <source>
        <dbReference type="ARBA" id="ARBA00004141"/>
    </source>
</evidence>
<feature type="domain" description="EamA" evidence="7">
    <location>
        <begin position="6"/>
        <end position="138"/>
    </location>
</feature>
<dbReference type="RefSeq" id="WP_092776122.1">
    <property type="nucleotide sequence ID" value="NZ_FORA01000001.1"/>
</dbReference>
<evidence type="ECO:0000256" key="6">
    <source>
        <dbReference type="SAM" id="Phobius"/>
    </source>
</evidence>
<sequence>MTDSLRGAALMVAAMAAFAVEDGLIKALSGTIPAAQIIWMLGLGGALAFVGWLRLSGQAVWSAHYIRPQVLLRSGFEVFGTLCFVSALSLIPLATASAVIQATPLVVAMGAALFLGAQVGWRRWLAIIVGFVGVMVILRPGADSFDPATLLAVGGMLGLAARDLVTRTMPGVVSGARLSLHAFAALFPTGVALQLALGAPVVVPDGVGFGILALCVGIGMFGYLTIVAATRLGDISFVSSFRYSRMLFALVVGGVAFGERPDVWTLVGVAIVIASGLYTLIREARLRTASQV</sequence>
<proteinExistence type="inferred from homology"/>
<dbReference type="PANTHER" id="PTHR22911:SF6">
    <property type="entry name" value="SOLUTE CARRIER FAMILY 35 MEMBER G1"/>
    <property type="match status" value="1"/>
</dbReference>